<dbReference type="Gene3D" id="3.40.50.150">
    <property type="entry name" value="Vaccinia Virus protein VP39"/>
    <property type="match status" value="1"/>
</dbReference>
<dbReference type="RefSeq" id="WP_156204379.1">
    <property type="nucleotide sequence ID" value="NZ_CP046457.1"/>
</dbReference>
<comment type="caution">
    <text evidence="6">Lacks conserved residue(s) required for the propagation of feature annotation.</text>
</comment>
<protein>
    <recommendedName>
        <fullName evidence="6">Ribosomal RNA small subunit methyltransferase G</fullName>
        <ecNumber evidence="6">2.1.1.-</ecNumber>
    </recommendedName>
    <alternativeName>
        <fullName evidence="6">16S rRNA 7-methylguanosine methyltransferase</fullName>
        <shortName evidence="6">16S rRNA m7G methyltransferase</shortName>
    </alternativeName>
</protein>
<feature type="binding site" evidence="6">
    <location>
        <begin position="107"/>
        <end position="108"/>
    </location>
    <ligand>
        <name>S-adenosyl-L-methionine</name>
        <dbReference type="ChEBI" id="CHEBI:59789"/>
    </ligand>
</feature>
<dbReference type="PANTHER" id="PTHR31760:SF0">
    <property type="entry name" value="S-ADENOSYL-L-METHIONINE-DEPENDENT METHYLTRANSFERASES SUPERFAMILY PROTEIN"/>
    <property type="match status" value="1"/>
</dbReference>
<evidence type="ECO:0000313" key="7">
    <source>
        <dbReference type="EMBL" id="QGU00616.1"/>
    </source>
</evidence>
<dbReference type="Pfam" id="PF02527">
    <property type="entry name" value="GidB"/>
    <property type="match status" value="1"/>
</dbReference>
<dbReference type="SUPFAM" id="SSF53335">
    <property type="entry name" value="S-adenosyl-L-methionine-dependent methyltransferases"/>
    <property type="match status" value="1"/>
</dbReference>
<keyword evidence="8" id="KW-1185">Reference proteome</keyword>
<dbReference type="KEGG" id="salq:SYNTR_2022"/>
<dbReference type="GO" id="GO:0005829">
    <property type="term" value="C:cytosol"/>
    <property type="evidence" value="ECO:0007669"/>
    <property type="project" value="TreeGrafter"/>
</dbReference>
<dbReference type="GO" id="GO:0070043">
    <property type="term" value="F:rRNA (guanine-N7-)-methyltransferase activity"/>
    <property type="evidence" value="ECO:0007669"/>
    <property type="project" value="UniProtKB-UniRule"/>
</dbReference>
<evidence type="ECO:0000256" key="5">
    <source>
        <dbReference type="ARBA" id="ARBA00022691"/>
    </source>
</evidence>
<evidence type="ECO:0000256" key="1">
    <source>
        <dbReference type="ARBA" id="ARBA00022490"/>
    </source>
</evidence>
<comment type="subcellular location">
    <subcellularLocation>
        <location evidence="6">Cytoplasm</location>
    </subcellularLocation>
</comment>
<keyword evidence="3 6" id="KW-0489">Methyltransferase</keyword>
<evidence type="ECO:0000256" key="3">
    <source>
        <dbReference type="ARBA" id="ARBA00022603"/>
    </source>
</evidence>
<comment type="function">
    <text evidence="6">Specifically methylates the N7 position of a guanine in 16S rRNA.</text>
</comment>
<dbReference type="PIRSF" id="PIRSF003078">
    <property type="entry name" value="GidB"/>
    <property type="match status" value="1"/>
</dbReference>
<comment type="similarity">
    <text evidence="6">Belongs to the methyltransferase superfamily. RNA methyltransferase RsmG family.</text>
</comment>
<dbReference type="AlphaFoldDB" id="A0A6I6DEW5"/>
<dbReference type="EMBL" id="CP046457">
    <property type="protein sequence ID" value="QGU00616.1"/>
    <property type="molecule type" value="Genomic_DNA"/>
</dbReference>
<name>A0A6I6DEW5_9FIRM</name>
<keyword evidence="1 6" id="KW-0963">Cytoplasm</keyword>
<accession>A0A6I6DEW5</accession>
<reference evidence="8" key="1">
    <citation type="journal article" date="2019" name="Microbiology">
        <title>Complete Genome Sequence of an Uncultured Bacterium of the Candidate Phylum Bipolaricaulota.</title>
        <authorList>
            <person name="Kadnikov V.V."/>
            <person name="Mardanov A.V."/>
            <person name="Beletsky A.V."/>
            <person name="Frank Y.A."/>
            <person name="Karnachuk O.V."/>
            <person name="Ravin N.V."/>
        </authorList>
    </citation>
    <scope>NUCLEOTIDE SEQUENCE [LARGE SCALE GENOMIC DNA]</scope>
</reference>
<feature type="binding site" evidence="6">
    <location>
        <position position="56"/>
    </location>
    <ligand>
        <name>S-adenosyl-L-methionine</name>
        <dbReference type="ChEBI" id="CHEBI:59789"/>
    </ligand>
</feature>
<dbReference type="NCBIfam" id="TIGR00138">
    <property type="entry name" value="rsmG_gidB"/>
    <property type="match status" value="1"/>
</dbReference>
<evidence type="ECO:0000313" key="8">
    <source>
        <dbReference type="Proteomes" id="UP000426444"/>
    </source>
</evidence>
<sequence length="215" mass="24743">MEYNVNRFKELVLFENRKHNLVSRKTVETDIDNHILDCKKLLNYKSIENLLVIDIGTGAGFPGLVLAILSAKTNFTLVESDFKKSNFLKLVIDELNLKNVNVIRERVEIVGRDNSFRENFDICTSRAVASMNIMLEYSIPLIKNTGSVFMWKGRNYRNEIETAKAALDELGSEVNNIFTYNLMEERDRAIIEVKKNKPTSLKYPRRVGIPAKRPL</sequence>
<organism evidence="7 8">
    <name type="scientific">Candidatus Syntrophocurvum alkaliphilum</name>
    <dbReference type="NCBI Taxonomy" id="2293317"/>
    <lineage>
        <taxon>Bacteria</taxon>
        <taxon>Bacillati</taxon>
        <taxon>Bacillota</taxon>
        <taxon>Clostridia</taxon>
        <taxon>Eubacteriales</taxon>
        <taxon>Syntrophomonadaceae</taxon>
        <taxon>Candidatus Syntrophocurvum</taxon>
    </lineage>
</organism>
<keyword evidence="4 6" id="KW-0808">Transferase</keyword>
<dbReference type="Proteomes" id="UP000426444">
    <property type="component" value="Chromosome"/>
</dbReference>
<keyword evidence="2 6" id="KW-0698">rRNA processing</keyword>
<dbReference type="PANTHER" id="PTHR31760">
    <property type="entry name" value="S-ADENOSYL-L-METHIONINE-DEPENDENT METHYLTRANSFERASES SUPERFAMILY PROTEIN"/>
    <property type="match status" value="1"/>
</dbReference>
<proteinExistence type="inferred from homology"/>
<feature type="binding site" evidence="6">
    <location>
        <position position="61"/>
    </location>
    <ligand>
        <name>S-adenosyl-L-methionine</name>
        <dbReference type="ChEBI" id="CHEBI:59789"/>
    </ligand>
</feature>
<evidence type="ECO:0000256" key="4">
    <source>
        <dbReference type="ARBA" id="ARBA00022679"/>
    </source>
</evidence>
<dbReference type="InterPro" id="IPR003682">
    <property type="entry name" value="rRNA_ssu_MeTfrase_G"/>
</dbReference>
<evidence type="ECO:0000256" key="6">
    <source>
        <dbReference type="HAMAP-Rule" id="MF_00074"/>
    </source>
</evidence>
<gene>
    <name evidence="6" type="primary">rsmG</name>
    <name evidence="7" type="ORF">SYNTR_2022</name>
</gene>
<feature type="binding site" evidence="6">
    <location>
        <position position="126"/>
    </location>
    <ligand>
        <name>S-adenosyl-L-methionine</name>
        <dbReference type="ChEBI" id="CHEBI:59789"/>
    </ligand>
</feature>
<dbReference type="HAMAP" id="MF_00074">
    <property type="entry name" value="16SrRNA_methyltr_G"/>
    <property type="match status" value="1"/>
</dbReference>
<evidence type="ECO:0000256" key="2">
    <source>
        <dbReference type="ARBA" id="ARBA00022552"/>
    </source>
</evidence>
<keyword evidence="5 6" id="KW-0949">S-adenosyl-L-methionine</keyword>
<dbReference type="OrthoDB" id="9808773at2"/>
<dbReference type="InterPro" id="IPR029063">
    <property type="entry name" value="SAM-dependent_MTases_sf"/>
</dbReference>
<dbReference type="EC" id="2.1.1.-" evidence="6"/>